<gene>
    <name evidence="12" type="ORF">B0293_02280</name>
    <name evidence="11" type="ORF">C791_2538</name>
</gene>
<feature type="domain" description="FAD dependent oxidoreductase" evidence="9">
    <location>
        <begin position="25"/>
        <end position="383"/>
    </location>
</feature>
<accession>M2QK09</accession>
<evidence type="ECO:0000259" key="9">
    <source>
        <dbReference type="Pfam" id="PF01266"/>
    </source>
</evidence>
<organism evidence="11 13">
    <name type="scientific">Amycolatopsis azurea DSM 43854</name>
    <dbReference type="NCBI Taxonomy" id="1238180"/>
    <lineage>
        <taxon>Bacteria</taxon>
        <taxon>Bacillati</taxon>
        <taxon>Actinomycetota</taxon>
        <taxon>Actinomycetes</taxon>
        <taxon>Pseudonocardiales</taxon>
        <taxon>Pseudonocardiaceae</taxon>
        <taxon>Amycolatopsis</taxon>
    </lineage>
</organism>
<feature type="domain" description="Alpha-glycerophosphate oxidase C-terminal" evidence="10">
    <location>
        <begin position="405"/>
        <end position="509"/>
    </location>
</feature>
<dbReference type="Proteomes" id="UP000188551">
    <property type="component" value="Unassembled WGS sequence"/>
</dbReference>
<keyword evidence="3 7" id="KW-0285">Flavoprotein</keyword>
<dbReference type="PANTHER" id="PTHR11985">
    <property type="entry name" value="GLYCEROL-3-PHOSPHATE DEHYDROGENASE"/>
    <property type="match status" value="1"/>
</dbReference>
<dbReference type="InterPro" id="IPR006076">
    <property type="entry name" value="FAD-dep_OxRdtase"/>
</dbReference>
<evidence type="ECO:0000313" key="13">
    <source>
        <dbReference type="Proteomes" id="UP000014137"/>
    </source>
</evidence>
<dbReference type="PATRIC" id="fig|1238180.3.peg.3137"/>
<comment type="cofactor">
    <cofactor evidence="1 7">
        <name>FAD</name>
        <dbReference type="ChEBI" id="CHEBI:57692"/>
    </cofactor>
</comment>
<dbReference type="GO" id="GO:0009331">
    <property type="term" value="C:glycerol-3-phosphate dehydrogenase (FAD) complex"/>
    <property type="evidence" value="ECO:0007669"/>
    <property type="project" value="UniProtKB-UniRule"/>
</dbReference>
<dbReference type="InterPro" id="IPR036188">
    <property type="entry name" value="FAD/NAD-bd_sf"/>
</dbReference>
<dbReference type="Gene3D" id="3.50.50.60">
    <property type="entry name" value="FAD/NAD(P)-binding domain"/>
    <property type="match status" value="1"/>
</dbReference>
<dbReference type="InterPro" id="IPR031656">
    <property type="entry name" value="DAO_C"/>
</dbReference>
<dbReference type="SUPFAM" id="SSF51905">
    <property type="entry name" value="FAD/NAD(P)-binding domain"/>
    <property type="match status" value="1"/>
</dbReference>
<keyword evidence="14" id="KW-1185">Reference proteome</keyword>
<dbReference type="EMBL" id="ANMG01000025">
    <property type="protein sequence ID" value="EMD27031.1"/>
    <property type="molecule type" value="Genomic_DNA"/>
</dbReference>
<name>M2QK09_9PSEU</name>
<dbReference type="AlphaFoldDB" id="M2QK09"/>
<dbReference type="OrthoDB" id="9766796at2"/>
<evidence type="ECO:0000313" key="11">
    <source>
        <dbReference type="EMBL" id="EMD27031.1"/>
    </source>
</evidence>
<evidence type="ECO:0000313" key="14">
    <source>
        <dbReference type="Proteomes" id="UP000188551"/>
    </source>
</evidence>
<evidence type="ECO:0000256" key="3">
    <source>
        <dbReference type="ARBA" id="ARBA00022630"/>
    </source>
</evidence>
<dbReference type="PRINTS" id="PR01001">
    <property type="entry name" value="FADG3PDH"/>
</dbReference>
<evidence type="ECO:0000256" key="5">
    <source>
        <dbReference type="ARBA" id="ARBA00022827"/>
    </source>
</evidence>
<protein>
    <recommendedName>
        <fullName evidence="7">Glycerol-3-phosphate dehydrogenase</fullName>
        <ecNumber evidence="7">1.1.5.3</ecNumber>
    </recommendedName>
</protein>
<dbReference type="Gene3D" id="3.30.9.10">
    <property type="entry name" value="D-Amino Acid Oxidase, subunit A, domain 2"/>
    <property type="match status" value="1"/>
</dbReference>
<comment type="caution">
    <text evidence="11">The sequence shown here is derived from an EMBL/GenBank/DDBJ whole genome shotgun (WGS) entry which is preliminary data.</text>
</comment>
<proteinExistence type="inferred from homology"/>
<dbReference type="PROSITE" id="PS00978">
    <property type="entry name" value="FAD_G3PDH_2"/>
    <property type="match status" value="1"/>
</dbReference>
<dbReference type="Gene3D" id="1.10.8.870">
    <property type="entry name" value="Alpha-glycerophosphate oxidase, cap domain"/>
    <property type="match status" value="1"/>
</dbReference>
<keyword evidence="5" id="KW-0274">FAD</keyword>
<dbReference type="InterPro" id="IPR038299">
    <property type="entry name" value="DAO_C_sf"/>
</dbReference>
<evidence type="ECO:0000256" key="6">
    <source>
        <dbReference type="ARBA" id="ARBA00023002"/>
    </source>
</evidence>
<evidence type="ECO:0000256" key="7">
    <source>
        <dbReference type="RuleBase" id="RU361217"/>
    </source>
</evidence>
<dbReference type="GO" id="GO:0006071">
    <property type="term" value="P:glycerol metabolic process"/>
    <property type="evidence" value="ECO:0007669"/>
    <property type="project" value="UniProtKB-KW"/>
</dbReference>
<feature type="region of interest" description="Disordered" evidence="8">
    <location>
        <begin position="398"/>
        <end position="417"/>
    </location>
</feature>
<dbReference type="EMBL" id="MUXN01000001">
    <property type="protein sequence ID" value="OOC08752.1"/>
    <property type="molecule type" value="Genomic_DNA"/>
</dbReference>
<dbReference type="RefSeq" id="WP_005155988.1">
    <property type="nucleotide sequence ID" value="NZ_ANMG01000025.1"/>
</dbReference>
<dbReference type="PROSITE" id="PS00977">
    <property type="entry name" value="FAD_G3PDH_1"/>
    <property type="match status" value="1"/>
</dbReference>
<dbReference type="GO" id="GO:0004368">
    <property type="term" value="F:glycerol-3-phosphate dehydrogenase (quinone) activity"/>
    <property type="evidence" value="ECO:0007669"/>
    <property type="project" value="UniProtKB-EC"/>
</dbReference>
<dbReference type="PANTHER" id="PTHR11985:SF35">
    <property type="entry name" value="ANAEROBIC GLYCEROL-3-PHOSPHATE DEHYDROGENASE SUBUNIT A"/>
    <property type="match status" value="1"/>
</dbReference>
<sequence length="513" mass="53548">MTPGSLNALRRERELASLAGGERVDLVVVGGGVTGAGIALDAAARGLSVALIEAYDLAYGTSRWSSKLVHGGLRYLAKGDVALAHESAVERGILMTRTAPHLTRAIPQLFPLYPETSRGQQAFIMTGLVAGDGLRRAARTPAAVLPRPRSIPAAEALALAPGLSPQGLRGALLAYDGALTDDARLVVSLARTAASRGAKILTRVEALRLDADSVLARDRLTGQEIEIRARQVINATGVWAGELAESVRLRPSRGSHLILASGAARIGATSVNVPVPGENNRFVFLLPQPDGRVFVGVTDEPTDGPVPRVPSVPESDVDFLLDVASKAFTRPLTRADVAGSFAGLRPLVEGGGGRSADLSRKHAVVTGADGVLTIVGGKLTTYRKMAEDAVDAALTRSGLHAGPSTTSRLPLLGAPPRHRLSTVDAPARLVAKYGTEAPRVAALGEVDPELGLPLFGGTEISAAEVVWAVRHEGALDVEDVLERRTRLGLVVPEAEAARARVQELVDKSLAGLA</sequence>
<evidence type="ECO:0000259" key="10">
    <source>
        <dbReference type="Pfam" id="PF16901"/>
    </source>
</evidence>
<reference evidence="12 14" key="2">
    <citation type="submission" date="2017-02" db="EMBL/GenBank/DDBJ databases">
        <title>Amycolatopsis azurea DSM 43854 draft genome.</title>
        <authorList>
            <person name="Mayilraj S."/>
        </authorList>
    </citation>
    <scope>NUCLEOTIDE SEQUENCE [LARGE SCALE GENOMIC DNA]</scope>
    <source>
        <strain evidence="12 14">DSM 43854</strain>
    </source>
</reference>
<keyword evidence="6 7" id="KW-0560">Oxidoreductase</keyword>
<evidence type="ECO:0000256" key="2">
    <source>
        <dbReference type="ARBA" id="ARBA00007330"/>
    </source>
</evidence>
<dbReference type="Proteomes" id="UP000014137">
    <property type="component" value="Unassembled WGS sequence"/>
</dbReference>
<dbReference type="GO" id="GO:0046168">
    <property type="term" value="P:glycerol-3-phosphate catabolic process"/>
    <property type="evidence" value="ECO:0007669"/>
    <property type="project" value="TreeGrafter"/>
</dbReference>
<dbReference type="Pfam" id="PF16901">
    <property type="entry name" value="DAO_C"/>
    <property type="match status" value="1"/>
</dbReference>
<evidence type="ECO:0000256" key="1">
    <source>
        <dbReference type="ARBA" id="ARBA00001974"/>
    </source>
</evidence>
<dbReference type="EC" id="1.1.5.3" evidence="7"/>
<comment type="catalytic activity">
    <reaction evidence="7">
        <text>a quinone + sn-glycerol 3-phosphate = dihydroxyacetone phosphate + a quinol</text>
        <dbReference type="Rhea" id="RHEA:18977"/>
        <dbReference type="ChEBI" id="CHEBI:24646"/>
        <dbReference type="ChEBI" id="CHEBI:57597"/>
        <dbReference type="ChEBI" id="CHEBI:57642"/>
        <dbReference type="ChEBI" id="CHEBI:132124"/>
        <dbReference type="EC" id="1.1.5.3"/>
    </reaction>
</comment>
<keyword evidence="4" id="KW-0319">Glycerol metabolism</keyword>
<evidence type="ECO:0000256" key="8">
    <source>
        <dbReference type="SAM" id="MobiDB-lite"/>
    </source>
</evidence>
<evidence type="ECO:0000256" key="4">
    <source>
        <dbReference type="ARBA" id="ARBA00022798"/>
    </source>
</evidence>
<dbReference type="InterPro" id="IPR000447">
    <property type="entry name" value="G3P_DH_FAD-dep"/>
</dbReference>
<comment type="similarity">
    <text evidence="2 7">Belongs to the FAD-dependent glycerol-3-phosphate dehydrogenase family.</text>
</comment>
<reference evidence="11 13" key="1">
    <citation type="submission" date="2012-10" db="EMBL/GenBank/DDBJ databases">
        <title>Genome assembly of Amycolatopsis azurea DSM 43854.</title>
        <authorList>
            <person name="Khatri I."/>
            <person name="Kaur I."/>
            <person name="Subramanian S."/>
            <person name="Mayilraj S."/>
        </authorList>
    </citation>
    <scope>NUCLEOTIDE SEQUENCE [LARGE SCALE GENOMIC DNA]</scope>
    <source>
        <strain evidence="11 13">DSM 43854</strain>
    </source>
</reference>
<evidence type="ECO:0000313" key="12">
    <source>
        <dbReference type="EMBL" id="OOC08752.1"/>
    </source>
</evidence>
<dbReference type="Pfam" id="PF01266">
    <property type="entry name" value="DAO"/>
    <property type="match status" value="1"/>
</dbReference>